<evidence type="ECO:0000256" key="10">
    <source>
        <dbReference type="ARBA" id="ARBA00023268"/>
    </source>
</evidence>
<evidence type="ECO:0000256" key="5">
    <source>
        <dbReference type="ARBA" id="ARBA00022679"/>
    </source>
</evidence>
<evidence type="ECO:0000256" key="2">
    <source>
        <dbReference type="ARBA" id="ARBA00022450"/>
    </source>
</evidence>
<dbReference type="SMART" id="SM00822">
    <property type="entry name" value="PKS_KR"/>
    <property type="match status" value="1"/>
</dbReference>
<dbReference type="CDD" id="cd08955">
    <property type="entry name" value="KR_2_FAS_SDR_x"/>
    <property type="match status" value="1"/>
</dbReference>
<dbReference type="EMBL" id="LR777660">
    <property type="protein sequence ID" value="CAB0188116.1"/>
    <property type="molecule type" value="Genomic_DNA"/>
</dbReference>
<evidence type="ECO:0000256" key="14">
    <source>
        <dbReference type="ARBA" id="ARBA00045003"/>
    </source>
</evidence>
<evidence type="ECO:0000256" key="4">
    <source>
        <dbReference type="ARBA" id="ARBA00022553"/>
    </source>
</evidence>
<dbReference type="SUPFAM" id="SSF51735">
    <property type="entry name" value="NAD(P)-binding Rossmann-fold domains"/>
    <property type="match status" value="3"/>
</dbReference>
<dbReference type="InterPro" id="IPR050091">
    <property type="entry name" value="PKS_NRPS_Biosynth_Enz"/>
</dbReference>
<dbReference type="InterPro" id="IPR049551">
    <property type="entry name" value="PKS_DH_C"/>
</dbReference>
<evidence type="ECO:0000256" key="17">
    <source>
        <dbReference type="PROSITE-ProRule" id="PRU01363"/>
    </source>
</evidence>
<dbReference type="InterPro" id="IPR020806">
    <property type="entry name" value="PKS_PP-bd"/>
</dbReference>
<dbReference type="Gene3D" id="3.90.180.10">
    <property type="entry name" value="Medium-chain alcohol dehydrogenases, catalytic domain"/>
    <property type="match status" value="1"/>
</dbReference>
<keyword evidence="6" id="KW-0276">Fatty acid metabolism</keyword>
<dbReference type="GO" id="GO:0031177">
    <property type="term" value="F:phosphopantetheine binding"/>
    <property type="evidence" value="ECO:0007669"/>
    <property type="project" value="InterPro"/>
</dbReference>
<keyword evidence="5" id="KW-0808">Transferase</keyword>
<dbReference type="PROSITE" id="PS00012">
    <property type="entry name" value="PHOSPHOPANTETHEINE"/>
    <property type="match status" value="1"/>
</dbReference>
<dbReference type="SMART" id="SM00829">
    <property type="entry name" value="PKS_ER"/>
    <property type="match status" value="1"/>
</dbReference>
<dbReference type="GO" id="GO:0016491">
    <property type="term" value="F:oxidoreductase activity"/>
    <property type="evidence" value="ECO:0007669"/>
    <property type="project" value="InterPro"/>
</dbReference>
<feature type="region of interest" description="N-terminal hotdog fold" evidence="17">
    <location>
        <begin position="914"/>
        <end position="1032"/>
    </location>
</feature>
<feature type="domain" description="PKS/mFAS DH" evidence="20">
    <location>
        <begin position="914"/>
        <end position="1198"/>
    </location>
</feature>
<dbReference type="FunFam" id="3.40.50.720:FF:000209">
    <property type="entry name" value="Polyketide synthase Pks12"/>
    <property type="match status" value="1"/>
</dbReference>
<dbReference type="FunFam" id="3.40.50.720:FF:000372">
    <property type="entry name" value="Mycocerosic acid synthase-like polyketide synthase"/>
    <property type="match status" value="1"/>
</dbReference>
<dbReference type="SUPFAM" id="SSF47336">
    <property type="entry name" value="ACP-like"/>
    <property type="match status" value="1"/>
</dbReference>
<keyword evidence="10" id="KW-0511">Multifunctional enzyme</keyword>
<gene>
    <name evidence="21" type="primary">pks2</name>
    <name evidence="21" type="ORF">BQ2027_MB3855C</name>
</gene>
<dbReference type="Gene3D" id="3.40.50.720">
    <property type="entry name" value="NAD(P)-binding Rossmann-like Domain"/>
    <property type="match status" value="2"/>
</dbReference>
<dbReference type="Gene3D" id="3.40.47.10">
    <property type="match status" value="1"/>
</dbReference>
<dbReference type="SUPFAM" id="SSF53901">
    <property type="entry name" value="Thiolase-like"/>
    <property type="match status" value="1"/>
</dbReference>
<dbReference type="PROSITE" id="PS52004">
    <property type="entry name" value="KS3_2"/>
    <property type="match status" value="1"/>
</dbReference>
<dbReference type="InterPro" id="IPR011032">
    <property type="entry name" value="GroES-like_sf"/>
</dbReference>
<dbReference type="InterPro" id="IPR053386">
    <property type="entry name" value="MBFA_synthase"/>
</dbReference>
<evidence type="ECO:0000256" key="16">
    <source>
        <dbReference type="ARBA" id="ARBA00048465"/>
    </source>
</evidence>
<dbReference type="SUPFAM" id="SSF50129">
    <property type="entry name" value="GroES-like"/>
    <property type="match status" value="1"/>
</dbReference>
<dbReference type="Gene3D" id="1.10.1200.10">
    <property type="entry name" value="ACP-like"/>
    <property type="match status" value="1"/>
</dbReference>
<dbReference type="InterPro" id="IPR020841">
    <property type="entry name" value="PKS_Beta-ketoAc_synthase_dom"/>
</dbReference>
<evidence type="ECO:0000256" key="13">
    <source>
        <dbReference type="ARBA" id="ARBA00044989"/>
    </source>
</evidence>
<dbReference type="InterPro" id="IPR036291">
    <property type="entry name" value="NAD(P)-bd_dom_sf"/>
</dbReference>
<dbReference type="Pfam" id="PF02801">
    <property type="entry name" value="Ketoacyl-synt_C"/>
    <property type="match status" value="1"/>
</dbReference>
<protein>
    <recommendedName>
        <fullName evidence="13">Phthioceranic/hydroxyphthioceranic acid synthase</fullName>
        <ecNumber evidence="12">2.3.1.287</ecNumber>
    </recommendedName>
    <alternativeName>
        <fullName evidence="14">Polyketide synthase pks2</fullName>
    </alternativeName>
</protein>
<dbReference type="InterPro" id="IPR020843">
    <property type="entry name" value="ER"/>
</dbReference>
<dbReference type="SMART" id="SM00823">
    <property type="entry name" value="PKS_PP"/>
    <property type="match status" value="1"/>
</dbReference>
<evidence type="ECO:0000256" key="12">
    <source>
        <dbReference type="ARBA" id="ARBA00044974"/>
    </source>
</evidence>
<dbReference type="PANTHER" id="PTHR43775:SF37">
    <property type="entry name" value="SI:DKEY-61P9.11"/>
    <property type="match status" value="1"/>
</dbReference>
<dbReference type="GO" id="GO:0006633">
    <property type="term" value="P:fatty acid biosynthetic process"/>
    <property type="evidence" value="ECO:0007669"/>
    <property type="project" value="UniProtKB-KW"/>
</dbReference>
<dbReference type="Pfam" id="PF00109">
    <property type="entry name" value="ketoacyl-synt"/>
    <property type="match status" value="1"/>
</dbReference>
<evidence type="ECO:0000313" key="21">
    <source>
        <dbReference type="EMBL" id="CAB0188116.1"/>
    </source>
</evidence>
<dbReference type="InterPro" id="IPR036736">
    <property type="entry name" value="ACP-like_sf"/>
</dbReference>
<dbReference type="PROSITE" id="PS52019">
    <property type="entry name" value="PKS_MFAS_DH"/>
    <property type="match status" value="1"/>
</dbReference>
<dbReference type="FunFam" id="3.10.129.110:FF:000004">
    <property type="entry name" value="Multifunctional mycocerosic acid synthase"/>
    <property type="match status" value="1"/>
</dbReference>
<keyword evidence="2" id="KW-0596">Phosphopantetheine</keyword>
<dbReference type="InterPro" id="IPR014031">
    <property type="entry name" value="Ketoacyl_synth_C"/>
</dbReference>
<dbReference type="PROSITE" id="PS50075">
    <property type="entry name" value="CARRIER"/>
    <property type="match status" value="1"/>
</dbReference>
<dbReference type="PROSITE" id="PS00606">
    <property type="entry name" value="KS3_1"/>
    <property type="match status" value="1"/>
</dbReference>
<keyword evidence="7" id="KW-0521">NADP</keyword>
<dbReference type="InterPro" id="IPR016039">
    <property type="entry name" value="Thiolase-like"/>
</dbReference>
<feature type="domain" description="Carrier" evidence="18">
    <location>
        <begin position="2040"/>
        <end position="2126"/>
    </location>
</feature>
<feature type="active site" description="Proton acceptor; for dehydratase activity" evidence="17">
    <location>
        <position position="947"/>
    </location>
</feature>
<dbReference type="GO" id="GO:0004312">
    <property type="term" value="F:fatty acid synthase activity"/>
    <property type="evidence" value="ECO:0007669"/>
    <property type="project" value="TreeGrafter"/>
</dbReference>
<dbReference type="Pfam" id="PF16197">
    <property type="entry name" value="KAsynt_C_assoc"/>
    <property type="match status" value="1"/>
</dbReference>
<evidence type="ECO:0000256" key="11">
    <source>
        <dbReference type="ARBA" id="ARBA00023315"/>
    </source>
</evidence>
<keyword evidence="9" id="KW-0275">Fatty acid biosynthesis</keyword>
<dbReference type="FunFam" id="1.10.1200.10:FF:000014">
    <property type="entry name" value="Multifunctional mycocerosic acid synthase"/>
    <property type="match status" value="1"/>
</dbReference>
<dbReference type="Pfam" id="PF00107">
    <property type="entry name" value="ADH_zinc_N"/>
    <property type="match status" value="1"/>
</dbReference>
<dbReference type="GO" id="GO:0071770">
    <property type="term" value="P:DIM/DIP cell wall layer assembly"/>
    <property type="evidence" value="ECO:0007669"/>
    <property type="project" value="TreeGrafter"/>
</dbReference>
<keyword evidence="8" id="KW-0443">Lipid metabolism</keyword>
<dbReference type="FunFam" id="3.30.70.250:FF:000003">
    <property type="entry name" value="Polyketide beta-ketoacyl synthase Pks3"/>
    <property type="match status" value="1"/>
</dbReference>
<dbReference type="Pfam" id="PF21089">
    <property type="entry name" value="PKS_DH_N"/>
    <property type="match status" value="1"/>
</dbReference>
<dbReference type="FunFam" id="3.40.47.10:FF:000019">
    <property type="entry name" value="Polyketide synthase type I"/>
    <property type="match status" value="1"/>
</dbReference>
<dbReference type="PANTHER" id="PTHR43775">
    <property type="entry name" value="FATTY ACID SYNTHASE"/>
    <property type="match status" value="1"/>
</dbReference>
<dbReference type="SMR" id="A0A679LLK6"/>
<comment type="catalytic activity">
    <reaction evidence="16">
        <text>hexadecanoyl-[(hydroxy)phthioceranic acid synthase] + 7 (S)-methylmalonyl-CoA + 14 NADPH + 21 H(+) = C37-phthioceranyl-[(hydroxy)phthioceranic acid synthase] + 7 CO2 + 14 NADP(+) + 7 CoA + 7 H2O</text>
        <dbReference type="Rhea" id="RHEA:58908"/>
        <dbReference type="Rhea" id="RHEA-COMP:15244"/>
        <dbReference type="Rhea" id="RHEA-COMP:15246"/>
        <dbReference type="ChEBI" id="CHEBI:15377"/>
        <dbReference type="ChEBI" id="CHEBI:15378"/>
        <dbReference type="ChEBI" id="CHEBI:16526"/>
        <dbReference type="ChEBI" id="CHEBI:57287"/>
        <dbReference type="ChEBI" id="CHEBI:57327"/>
        <dbReference type="ChEBI" id="CHEBI:57783"/>
        <dbReference type="ChEBI" id="CHEBI:58349"/>
        <dbReference type="ChEBI" id="CHEBI:78483"/>
        <dbReference type="ChEBI" id="CHEBI:142473"/>
        <dbReference type="EC" id="2.3.1.287"/>
    </reaction>
</comment>
<feature type="domain" description="Ketosynthase family 3 (KS3)" evidence="19">
    <location>
        <begin position="24"/>
        <end position="447"/>
    </location>
</feature>
<dbReference type="GO" id="GO:0005886">
    <property type="term" value="C:plasma membrane"/>
    <property type="evidence" value="ECO:0007669"/>
    <property type="project" value="TreeGrafter"/>
</dbReference>
<dbReference type="EC" id="2.3.1.287" evidence="12"/>
<evidence type="ECO:0000256" key="15">
    <source>
        <dbReference type="ARBA" id="ARBA00047634"/>
    </source>
</evidence>
<evidence type="ECO:0000256" key="1">
    <source>
        <dbReference type="ARBA" id="ARBA00001957"/>
    </source>
</evidence>
<dbReference type="KEGG" id="mbo:BQ2027_MB3855C"/>
<dbReference type="CDD" id="cd00833">
    <property type="entry name" value="PKS"/>
    <property type="match status" value="1"/>
</dbReference>
<dbReference type="InterPro" id="IPR057326">
    <property type="entry name" value="KR_dom"/>
</dbReference>
<dbReference type="Pfam" id="PF08659">
    <property type="entry name" value="KR"/>
    <property type="match status" value="1"/>
</dbReference>
<evidence type="ECO:0000259" key="18">
    <source>
        <dbReference type="PROSITE" id="PS50075"/>
    </source>
</evidence>
<sequence>MGLGSAASGTGADRGAWTLAEPRVTPVAVIGMACRLPGGIDSPELLWKALLRGDDLITEVPPDRWDCDEFYDPQPGVPGRTVCKWGGFLDNPADFDCEFFGIGEREAIAIDPQQRLLLETSWEAMEHAGLTQQTLAGSATGVFAGVTHGDYTMVAADAKQLEEPYGYLGNSFSMASGRVAYAMRLHGPAITVDTACSSGLTAVHMACRSLHEGESDVALAGGVALMLEPRKAAAGSALGMLSPTGRCRAFDVAADGFVSGEGCAVVVLKRLPDALADGDRILAVIRGTSANQDGHTVNIATPSQPAQVAAYRAALAAGGVDAATVGMVEAHGPGTPIGDPIEYASVSEVYGVDGPCALASVKTNFGHTQSTAGVLGLIKVVLALKHGVVPRNLHFTRLPDEIAGITTNLFVPEVTTPWPTNGRQVPRRAAVSSYGFSGTNVHAVVEQAPQTEAQPHAASTPPTGTPALFTLSASSADALRQTAQRLTDWIQQHADSLVLSDLAYTLARRRTHRSVRTAVIASSVDELIAGLGEVADGDTVYQPAVGQDDRGPVWLFSGQGSQWAAMGADLLTNESVFAATVAELEPLIAAESGFSVTEAMTAPETVTGIDRVQPTIFAMQVALAATMAAYGVRPGAVIGHSMGESAAAVVAGVLSAEDGVRVICRRSKLMATIAGSAAMASVELPALAVQSELTALGIDDVVVAVVTAPQSTVIAGGTESVRKLVDIWERRDVLARAVAVDVASHSPQVDPILDELIAALADLNPKAPEIPYYSATLFDPREAPACDARYWADNLRHTVRFSAAVRSALDDGYRVFAELSPHPLLTHAVDQIAGSVGMPVAALAGMRREQPLPLGLRRLLTDLHNAGAAVDFSVLCPQGRLVDAPLPAWSHRFLFYDREGVDNRSPGGSTVAVHPLLGAHVRLPEEPERHAWQADVGTATLPWLGDHRIHNVAALPGAAYCEMALSAARAVLGEQSEVRDMRFEAMLLLDDQTPVSTVATVTSPGVVDFAVEALQEGVGHHLRRASAVLQQVSGECEPPAYDMASLLEAHPCRVDGEDLRRQFDKHGVQYGPAFTGLAVAYVAEDATATMLAEVALPGSIRSQQGLYAIHPALLDACFQSVGAHPDSQSVGSGLLVPLGVRRVRAYAPVRTARYCYTRVTKVELVGVEADIDVLDAHGTVLLAVCGLRIGTGVSERDKHNRVLNERLLTIEWHQRELPEMDPSGAGKWLLISDCAASDVTATRLADAFREHSAACTTMRWPLHDDQLAAADQLRDQVGSDEFSGVVVLTGSNTGTPHQGSADRGAEYVRRLVGIARELSDLPGAVPRMYVVTRGAQRVLADDCVNLEQGGLRGLLRTIGAEHPHLRATQIDVDEQTGVEQLARQLLATSEEDETAWRDNEWYVARLCPTPLRPQERRTIVADHQQSGMRLQIRTPGDMQTIELAAFHRVPPGPGQIEVAVRASSVNFADVLIAFGRYPSFEGHLPQLGTDFAGVVTAVGPGVTDHKVGDHVGGMSPNGCWGTFVTCDARLAATLPPGLGDAQAAAVTTAHATAWYGLHELARIRAGDTVLIHSGTGGVGQAAIAIARAAGAEIFATAGTPQRRELLRNMGIEHVYDSRSIEFAEQIRRDTNGRGVDVVLNSVTGAAQLAGLKLLAFRGRFVEIGKRDIYGDTKLGLFPFRRNLSFYAVDLGLLSATHPEELRDLLGTVYRLTAAGELPMPQSTHYPLVEAATAIRVMGNAEHTGKLVLHIPQTGKSLVTLPPEQAQVFRPDGSYIITGGLGGLGLFLAEKMAAAGCGRIVLNSRTQPTQKMRETIEAIAAMGSEVVVECGDIAQPGTAERLVATAVATGLPVRGVLHAAAVVEDATLANITDELLARDWAPKVHGAWELHEATSGQPLDWFCLFSSAAALTGSPGQSAYSAANSWLDAFAHWRQAQGLPATAIAWGAWSDIGQLGWWSASPARASALEESNYTAITPDEGAYAFEALLRHNRVYTGYAPVIGAPWLVAFAERSRFFEVFSSSNGSGTSKFRVELNELPRDEWPARLRQLVAEQVSLILRRTVDPDRPLPEYGLDSLGALELRTRIETETGIRLAPKNVSATVRGLADHLYEQLAPDDAPAAALSSQ</sequence>
<dbReference type="Pfam" id="PF00550">
    <property type="entry name" value="PP-binding"/>
    <property type="match status" value="1"/>
</dbReference>
<dbReference type="InterPro" id="IPR009081">
    <property type="entry name" value="PP-bd_ACP"/>
</dbReference>
<dbReference type="CDD" id="cd05195">
    <property type="entry name" value="enoyl_red"/>
    <property type="match status" value="1"/>
</dbReference>
<feature type="active site" description="Proton donor; for dehydratase activity" evidence="17">
    <location>
        <position position="1115"/>
    </location>
</feature>
<dbReference type="SUPFAM" id="SSF55048">
    <property type="entry name" value="Probable ACP-binding domain of malonyl-CoA ACP transacylase"/>
    <property type="match status" value="1"/>
</dbReference>
<dbReference type="InterPro" id="IPR018201">
    <property type="entry name" value="Ketoacyl_synth_AS"/>
</dbReference>
<dbReference type="InterPro" id="IPR016036">
    <property type="entry name" value="Malonyl_transacylase_ACP-bd"/>
</dbReference>
<dbReference type="SUPFAM" id="SSF52151">
    <property type="entry name" value="FabD/lysophospholipase-like"/>
    <property type="match status" value="1"/>
</dbReference>
<dbReference type="InterPro" id="IPR014030">
    <property type="entry name" value="Ketoacyl_synth_N"/>
</dbReference>
<keyword evidence="11" id="KW-0012">Acyltransferase</keyword>
<dbReference type="InterPro" id="IPR013149">
    <property type="entry name" value="ADH-like_C"/>
</dbReference>
<feature type="region of interest" description="C-terminal hotdog fold" evidence="17">
    <location>
        <begin position="1051"/>
        <end position="1198"/>
    </location>
</feature>
<dbReference type="GO" id="GO:0005737">
    <property type="term" value="C:cytoplasm"/>
    <property type="evidence" value="ECO:0007669"/>
    <property type="project" value="TreeGrafter"/>
</dbReference>
<dbReference type="InterPro" id="IPR013968">
    <property type="entry name" value="PKS_KR"/>
</dbReference>
<evidence type="ECO:0000256" key="8">
    <source>
        <dbReference type="ARBA" id="ARBA00023098"/>
    </source>
</evidence>
<dbReference type="InterPro" id="IPR001227">
    <property type="entry name" value="Ac_transferase_dom_sf"/>
</dbReference>
<evidence type="ECO:0000256" key="9">
    <source>
        <dbReference type="ARBA" id="ARBA00023160"/>
    </source>
</evidence>
<dbReference type="Pfam" id="PF00698">
    <property type="entry name" value="Acyl_transf_1"/>
    <property type="match status" value="1"/>
</dbReference>
<dbReference type="SMART" id="SM00826">
    <property type="entry name" value="PKS_DH"/>
    <property type="match status" value="1"/>
</dbReference>
<dbReference type="InterPro" id="IPR049552">
    <property type="entry name" value="PKS_DH_N"/>
</dbReference>
<comment type="cofactor">
    <cofactor evidence="1">
        <name>pantetheine 4'-phosphate</name>
        <dbReference type="ChEBI" id="CHEBI:47942"/>
    </cofactor>
</comment>
<reference evidence="21" key="1">
    <citation type="submission" date="2020-02" db="EMBL/GenBank/DDBJ databases">
        <authorList>
            <person name="Farrell D."/>
            <person name="Gordon V S."/>
        </authorList>
    </citation>
    <scope>NUCLEOTIDE SEQUENCE</scope>
    <source>
        <strain evidence="21">AF2122/97</strain>
    </source>
</reference>
<proteinExistence type="predicted"/>
<comment type="catalytic activity">
    <reaction evidence="15">
        <text>hexadecanoyl-[(hydroxy)phthioceranic acid synthase] + 8 (S)-methylmalonyl-CoA + 16 NADPH + 24 H(+) = C40-phthioceranyl-[(hydroxy)phthioceranic acid synthase] + 8 CO2 + 16 NADP(+) + 8 CoA + 8 H2O</text>
        <dbReference type="Rhea" id="RHEA:58904"/>
        <dbReference type="Rhea" id="RHEA-COMP:15244"/>
        <dbReference type="Rhea" id="RHEA-COMP:15245"/>
        <dbReference type="ChEBI" id="CHEBI:15377"/>
        <dbReference type="ChEBI" id="CHEBI:15378"/>
        <dbReference type="ChEBI" id="CHEBI:16526"/>
        <dbReference type="ChEBI" id="CHEBI:57287"/>
        <dbReference type="ChEBI" id="CHEBI:57327"/>
        <dbReference type="ChEBI" id="CHEBI:57783"/>
        <dbReference type="ChEBI" id="CHEBI:58349"/>
        <dbReference type="ChEBI" id="CHEBI:78483"/>
        <dbReference type="ChEBI" id="CHEBI:142472"/>
        <dbReference type="EC" id="2.3.1.287"/>
    </reaction>
</comment>
<evidence type="ECO:0000256" key="7">
    <source>
        <dbReference type="ARBA" id="ARBA00022857"/>
    </source>
</evidence>
<dbReference type="FunFam" id="3.40.50.720:FF:000416">
    <property type="entry name" value="Multifunctional mycocerosic acid synthase"/>
    <property type="match status" value="1"/>
</dbReference>
<dbReference type="RefSeq" id="WP_003900763.1">
    <property type="nucleotide sequence ID" value="NC_002945.4"/>
</dbReference>
<name>A0A679LLK6_MYCBO</name>
<dbReference type="SMART" id="SM00825">
    <property type="entry name" value="PKS_KS"/>
    <property type="match status" value="1"/>
</dbReference>
<dbReference type="InterPro" id="IPR049900">
    <property type="entry name" value="PKS_mFAS_DH"/>
</dbReference>
<dbReference type="InterPro" id="IPR006162">
    <property type="entry name" value="Ppantetheine_attach_site"/>
</dbReference>
<dbReference type="InterPro" id="IPR014043">
    <property type="entry name" value="Acyl_transferase_dom"/>
</dbReference>
<keyword evidence="4" id="KW-0597">Phosphoprotein</keyword>
<dbReference type="Pfam" id="PF08240">
    <property type="entry name" value="ADH_N"/>
    <property type="match status" value="1"/>
</dbReference>
<dbReference type="GO" id="GO:0004315">
    <property type="term" value="F:3-oxoacyl-[acyl-carrier-protein] synthase activity"/>
    <property type="evidence" value="ECO:0007669"/>
    <property type="project" value="InterPro"/>
</dbReference>
<accession>A0A679LLK6</accession>
<dbReference type="Gene3D" id="3.40.366.10">
    <property type="entry name" value="Malonyl-Coenzyme A Acyl Carrier Protein, domain 2"/>
    <property type="match status" value="1"/>
</dbReference>
<keyword evidence="3" id="KW-0444">Lipid biosynthesis</keyword>
<evidence type="ECO:0000259" key="19">
    <source>
        <dbReference type="PROSITE" id="PS52004"/>
    </source>
</evidence>
<dbReference type="NCBIfam" id="NF041183">
    <property type="entry name" value="Pks2_ls1_myc"/>
    <property type="match status" value="1"/>
</dbReference>
<dbReference type="InterPro" id="IPR016035">
    <property type="entry name" value="Acyl_Trfase/lysoPLipase"/>
</dbReference>
<dbReference type="Gene3D" id="3.30.70.250">
    <property type="entry name" value="Malonyl-CoA ACP transacylase, ACP-binding"/>
    <property type="match status" value="1"/>
</dbReference>
<organism evidence="21">
    <name type="scientific">Mycobacterium bovis (strain ATCC BAA-935 / AF2122/97)</name>
    <dbReference type="NCBI Taxonomy" id="233413"/>
    <lineage>
        <taxon>Bacteria</taxon>
        <taxon>Bacillati</taxon>
        <taxon>Actinomycetota</taxon>
        <taxon>Actinomycetes</taxon>
        <taxon>Mycobacteriales</taxon>
        <taxon>Mycobacteriaceae</taxon>
        <taxon>Mycobacterium</taxon>
        <taxon>Mycobacterium tuberculosis complex</taxon>
    </lineage>
</organism>
<dbReference type="InterPro" id="IPR042104">
    <property type="entry name" value="PKS_dehydratase_sf"/>
</dbReference>
<dbReference type="InterPro" id="IPR013154">
    <property type="entry name" value="ADH-like_N"/>
</dbReference>
<evidence type="ECO:0000259" key="20">
    <source>
        <dbReference type="PROSITE" id="PS52019"/>
    </source>
</evidence>
<evidence type="ECO:0000256" key="6">
    <source>
        <dbReference type="ARBA" id="ARBA00022832"/>
    </source>
</evidence>
<dbReference type="Pfam" id="PF14765">
    <property type="entry name" value="PS-DH"/>
    <property type="match status" value="1"/>
</dbReference>
<evidence type="ECO:0000256" key="3">
    <source>
        <dbReference type="ARBA" id="ARBA00022516"/>
    </source>
</evidence>
<dbReference type="InterPro" id="IPR032821">
    <property type="entry name" value="PKS_assoc"/>
</dbReference>
<dbReference type="InterPro" id="IPR020807">
    <property type="entry name" value="PKS_DH"/>
</dbReference>
<dbReference type="Gene3D" id="3.10.129.110">
    <property type="entry name" value="Polyketide synthase dehydratase"/>
    <property type="match status" value="1"/>
</dbReference>
<dbReference type="SMART" id="SM00827">
    <property type="entry name" value="PKS_AT"/>
    <property type="match status" value="1"/>
</dbReference>